<proteinExistence type="predicted"/>
<dbReference type="SUPFAM" id="SSF51695">
    <property type="entry name" value="PLC-like phosphodiesterases"/>
    <property type="match status" value="1"/>
</dbReference>
<dbReference type="EMBL" id="VCQV01000003">
    <property type="protein sequence ID" value="TWP38152.1"/>
    <property type="molecule type" value="Genomic_DNA"/>
</dbReference>
<protein>
    <submittedName>
        <fullName evidence="2">Glycerophosphodiester phosphodiesterase</fullName>
    </submittedName>
</protein>
<dbReference type="PANTHER" id="PTHR46211">
    <property type="entry name" value="GLYCEROPHOSPHORYL DIESTER PHOSPHODIESTERASE"/>
    <property type="match status" value="1"/>
</dbReference>
<dbReference type="InterPro" id="IPR017946">
    <property type="entry name" value="PLC-like_Pdiesterase_TIM-brl"/>
</dbReference>
<dbReference type="OrthoDB" id="9758957at2"/>
<name>A0A563E7H2_9MICO</name>
<reference evidence="2 3" key="2">
    <citation type="submission" date="2019-08" db="EMBL/GenBank/DDBJ databases">
        <title>Jejuicoccus antrihumi gen. nov., sp. nov., a new member of the family Dermacoccaceae isolated from a cave.</title>
        <authorList>
            <person name="Schumann P."/>
            <person name="Kim I.S."/>
        </authorList>
    </citation>
    <scope>NUCLEOTIDE SEQUENCE [LARGE SCALE GENOMIC DNA]</scope>
    <source>
        <strain evidence="2 3">C5-26</strain>
    </source>
</reference>
<evidence type="ECO:0000259" key="1">
    <source>
        <dbReference type="PROSITE" id="PS51704"/>
    </source>
</evidence>
<comment type="caution">
    <text evidence="2">The sequence shown here is derived from an EMBL/GenBank/DDBJ whole genome shotgun (WGS) entry which is preliminary data.</text>
</comment>
<accession>A0A563E7H2</accession>
<gene>
    <name evidence="2" type="ORF">FGL98_02685</name>
</gene>
<evidence type="ECO:0000313" key="2">
    <source>
        <dbReference type="EMBL" id="TWP38152.1"/>
    </source>
</evidence>
<dbReference type="PANTHER" id="PTHR46211:SF13">
    <property type="entry name" value="GLYCEROPHOSPHODIESTER PHOSPHODIESTERASE 1-RELATED"/>
    <property type="match status" value="1"/>
</dbReference>
<sequence length="296" mass="32616">MAGPHLSTCVGRTWQDGCVDRNGKPLNGGPPKVIAHRGSSHVEPEHTLGAYERAIAEGADGIECDVRLTADRHLVCVHDRRVNRTSNGKGVVSDLELAHLEDLDWGSWKRRPDTGDPEEPDRNQANLLTLRQLILTALAANRPLDLVIETKHPTRYAGEVERQLVQVLHEFDLLIPGNSLVTVRAMSFSTLAMQRLAKYAPHLQRVLLIEPGAPLPFRDGLPRGVAIAGPGMPIVRRHRGFVQKHHAAGHQVHVWTVDKPRDIEICLDLGVDAIITNKPSVVREAVDAVYPGGVRR</sequence>
<dbReference type="Gene3D" id="3.20.20.190">
    <property type="entry name" value="Phosphatidylinositol (PI) phosphodiesterase"/>
    <property type="match status" value="1"/>
</dbReference>
<organism evidence="2 3">
    <name type="scientific">Leekyejoonella antrihumi</name>
    <dbReference type="NCBI Taxonomy" id="1660198"/>
    <lineage>
        <taxon>Bacteria</taxon>
        <taxon>Bacillati</taxon>
        <taxon>Actinomycetota</taxon>
        <taxon>Actinomycetes</taxon>
        <taxon>Micrococcales</taxon>
        <taxon>Dermacoccaceae</taxon>
        <taxon>Leekyejoonella</taxon>
    </lineage>
</organism>
<dbReference type="Proteomes" id="UP000320244">
    <property type="component" value="Unassembled WGS sequence"/>
</dbReference>
<dbReference type="GO" id="GO:0006629">
    <property type="term" value="P:lipid metabolic process"/>
    <property type="evidence" value="ECO:0007669"/>
    <property type="project" value="InterPro"/>
</dbReference>
<dbReference type="PROSITE" id="PS51704">
    <property type="entry name" value="GP_PDE"/>
    <property type="match status" value="1"/>
</dbReference>
<evidence type="ECO:0000313" key="3">
    <source>
        <dbReference type="Proteomes" id="UP000320244"/>
    </source>
</evidence>
<keyword evidence="3" id="KW-1185">Reference proteome</keyword>
<dbReference type="GO" id="GO:0008081">
    <property type="term" value="F:phosphoric diester hydrolase activity"/>
    <property type="evidence" value="ECO:0007669"/>
    <property type="project" value="InterPro"/>
</dbReference>
<dbReference type="Pfam" id="PF03009">
    <property type="entry name" value="GDPD"/>
    <property type="match status" value="1"/>
</dbReference>
<reference evidence="2 3" key="1">
    <citation type="submission" date="2019-05" db="EMBL/GenBank/DDBJ databases">
        <authorList>
            <person name="Lee S.D."/>
        </authorList>
    </citation>
    <scope>NUCLEOTIDE SEQUENCE [LARGE SCALE GENOMIC DNA]</scope>
    <source>
        <strain evidence="2 3">C5-26</strain>
    </source>
</reference>
<dbReference type="InterPro" id="IPR030395">
    <property type="entry name" value="GP_PDE_dom"/>
</dbReference>
<dbReference type="AlphaFoldDB" id="A0A563E7H2"/>
<feature type="domain" description="GP-PDE" evidence="1">
    <location>
        <begin position="31"/>
        <end position="286"/>
    </location>
</feature>